<dbReference type="EMBL" id="JAWXYG010000007">
    <property type="protein sequence ID" value="KAK4268073.1"/>
    <property type="molecule type" value="Genomic_DNA"/>
</dbReference>
<keyword evidence="2" id="KW-1185">Reference proteome</keyword>
<accession>A0AAE1MNH6</accession>
<protein>
    <submittedName>
        <fullName evidence="1">Uncharacterized protein</fullName>
    </submittedName>
</protein>
<evidence type="ECO:0000313" key="2">
    <source>
        <dbReference type="Proteomes" id="UP001293593"/>
    </source>
</evidence>
<dbReference type="PANTHER" id="PTHR34222:SF99">
    <property type="entry name" value="PROTEIN, PUTATIVE-RELATED"/>
    <property type="match status" value="1"/>
</dbReference>
<sequence>MAKGSQFPNNSGSKPKLCSYCGKPRHTEETCYRKHGFPLGFKFRSSSSSSTVNHLSIKDSNFGFVQTPSAAMVASPSNSPSQAAVLPQLSAAQYTSLLSLLESPSPSTRSVNHLSASLFVPTEDSLNPSFADDWHS</sequence>
<proteinExistence type="predicted"/>
<reference evidence="1" key="1">
    <citation type="submission" date="2023-10" db="EMBL/GenBank/DDBJ databases">
        <title>Chromosome-level genome of the transformable northern wattle, Acacia crassicarpa.</title>
        <authorList>
            <person name="Massaro I."/>
            <person name="Sinha N.R."/>
            <person name="Poethig S."/>
            <person name="Leichty A.R."/>
        </authorList>
    </citation>
    <scope>NUCLEOTIDE SEQUENCE</scope>
    <source>
        <strain evidence="1">Acra3RX</strain>
        <tissue evidence="1">Leaf</tissue>
    </source>
</reference>
<evidence type="ECO:0000313" key="1">
    <source>
        <dbReference type="EMBL" id="KAK4268073.1"/>
    </source>
</evidence>
<name>A0AAE1MNH6_9FABA</name>
<gene>
    <name evidence="1" type="ORF">QN277_024778</name>
</gene>
<dbReference type="AlphaFoldDB" id="A0AAE1MNH6"/>
<comment type="caution">
    <text evidence="1">The sequence shown here is derived from an EMBL/GenBank/DDBJ whole genome shotgun (WGS) entry which is preliminary data.</text>
</comment>
<dbReference type="Proteomes" id="UP001293593">
    <property type="component" value="Unassembled WGS sequence"/>
</dbReference>
<dbReference type="PANTHER" id="PTHR34222">
    <property type="entry name" value="GAG_PRE-INTEGRS DOMAIN-CONTAINING PROTEIN"/>
    <property type="match status" value="1"/>
</dbReference>
<organism evidence="1 2">
    <name type="scientific">Acacia crassicarpa</name>
    <name type="common">northern wattle</name>
    <dbReference type="NCBI Taxonomy" id="499986"/>
    <lineage>
        <taxon>Eukaryota</taxon>
        <taxon>Viridiplantae</taxon>
        <taxon>Streptophyta</taxon>
        <taxon>Embryophyta</taxon>
        <taxon>Tracheophyta</taxon>
        <taxon>Spermatophyta</taxon>
        <taxon>Magnoliopsida</taxon>
        <taxon>eudicotyledons</taxon>
        <taxon>Gunneridae</taxon>
        <taxon>Pentapetalae</taxon>
        <taxon>rosids</taxon>
        <taxon>fabids</taxon>
        <taxon>Fabales</taxon>
        <taxon>Fabaceae</taxon>
        <taxon>Caesalpinioideae</taxon>
        <taxon>mimosoid clade</taxon>
        <taxon>Acacieae</taxon>
        <taxon>Acacia</taxon>
    </lineage>
</organism>